<reference evidence="2" key="3">
    <citation type="submission" date="2025-08" db="UniProtKB">
        <authorList>
            <consortium name="Ensembl"/>
        </authorList>
    </citation>
    <scope>IDENTIFICATION</scope>
    <source>
        <strain evidence="2">C57BL/6J</strain>
    </source>
</reference>
<dbReference type="ExpressionAtlas" id="M0QW65">
    <property type="expression patterns" value="baseline and differential"/>
</dbReference>
<feature type="compositionally biased region" description="Polar residues" evidence="1">
    <location>
        <begin position="18"/>
        <end position="29"/>
    </location>
</feature>
<dbReference type="MGI" id="MGI:1917646">
    <property type="gene designation" value="Asnsd1"/>
</dbReference>
<feature type="region of interest" description="Disordered" evidence="1">
    <location>
        <begin position="1"/>
        <end position="42"/>
    </location>
</feature>
<evidence type="ECO:0000313" key="2">
    <source>
        <dbReference type="Ensembl" id="ENSMUSP00000137676.2"/>
    </source>
</evidence>
<dbReference type="VEuPathDB" id="HostDB:ENSMUSG00000026095"/>
<dbReference type="Bgee" id="ENSMUSG00000026095">
    <property type="expression patterns" value="Expressed in spermatocyte and 75 other cell types or tissues"/>
</dbReference>
<sequence length="42" mass="4157">MPSSGVHADGRAAPGPPHTSTAHAESLSSKVCDDGGVSPEKK</sequence>
<accession>M0QW65</accession>
<dbReference type="GeneTree" id="ENSGT00390000012446"/>
<name>M0QW65_MOUSE</name>
<dbReference type="Ensembl" id="ENSMUST00000147021.9">
    <property type="protein sequence ID" value="ENSMUSP00000137676.2"/>
    <property type="gene ID" value="ENSMUSG00000026095.16"/>
</dbReference>
<organism evidence="2 3">
    <name type="scientific">Mus musculus</name>
    <name type="common">Mouse</name>
    <dbReference type="NCBI Taxonomy" id="10090"/>
    <lineage>
        <taxon>Eukaryota</taxon>
        <taxon>Metazoa</taxon>
        <taxon>Chordata</taxon>
        <taxon>Craniata</taxon>
        <taxon>Vertebrata</taxon>
        <taxon>Euteleostomi</taxon>
        <taxon>Mammalia</taxon>
        <taxon>Eutheria</taxon>
        <taxon>Euarchontoglires</taxon>
        <taxon>Glires</taxon>
        <taxon>Rodentia</taxon>
        <taxon>Myomorpha</taxon>
        <taxon>Muroidea</taxon>
        <taxon>Muridae</taxon>
        <taxon>Murinae</taxon>
        <taxon>Mus</taxon>
        <taxon>Mus</taxon>
    </lineage>
</organism>
<evidence type="ECO:0000256" key="1">
    <source>
        <dbReference type="SAM" id="MobiDB-lite"/>
    </source>
</evidence>
<dbReference type="AlphaFoldDB" id="M0QW65"/>
<dbReference type="HOGENOM" id="CLU_3260363_0_0_1"/>
<reference evidence="2" key="4">
    <citation type="submission" date="2025-09" db="UniProtKB">
        <authorList>
            <consortium name="Ensembl"/>
        </authorList>
    </citation>
    <scope>IDENTIFICATION</scope>
    <source>
        <strain evidence="2">C57BL/6J</strain>
    </source>
</reference>
<reference evidence="2 3" key="1">
    <citation type="journal article" date="2009" name="PLoS Biol.">
        <title>Lineage-specific biology revealed by a finished genome assembly of the mouse.</title>
        <authorList>
            <consortium name="Mouse Genome Sequencing Consortium"/>
            <person name="Church D.M."/>
            <person name="Goodstadt L."/>
            <person name="Hillier L.W."/>
            <person name="Zody M.C."/>
            <person name="Goldstein S."/>
            <person name="She X."/>
            <person name="Bult C.J."/>
            <person name="Agarwala R."/>
            <person name="Cherry J.L."/>
            <person name="DiCuccio M."/>
            <person name="Hlavina W."/>
            <person name="Kapustin Y."/>
            <person name="Meric P."/>
            <person name="Maglott D."/>
            <person name="Birtle Z."/>
            <person name="Marques A.C."/>
            <person name="Graves T."/>
            <person name="Zhou S."/>
            <person name="Teague B."/>
            <person name="Potamousis K."/>
            <person name="Churas C."/>
            <person name="Place M."/>
            <person name="Herschleb J."/>
            <person name="Runnheim R."/>
            <person name="Forrest D."/>
            <person name="Amos-Landgraf J."/>
            <person name="Schwartz D.C."/>
            <person name="Cheng Z."/>
            <person name="Lindblad-Toh K."/>
            <person name="Eichler E.E."/>
            <person name="Ponting C.P."/>
        </authorList>
    </citation>
    <scope>NUCLEOTIDE SEQUENCE [LARGE SCALE GENOMIC DNA]</scope>
    <source>
        <strain evidence="2 3">C57BL/6J</strain>
    </source>
</reference>
<keyword evidence="3" id="KW-1185">Reference proteome</keyword>
<dbReference type="ProteomicsDB" id="359422"/>
<dbReference type="Proteomes" id="UP000000589">
    <property type="component" value="Chromosome 1"/>
</dbReference>
<protein>
    <submittedName>
        <fullName evidence="2">Asparagine synthetase domain containing 1</fullName>
    </submittedName>
</protein>
<evidence type="ECO:0000313" key="3">
    <source>
        <dbReference type="Proteomes" id="UP000000589"/>
    </source>
</evidence>
<reference evidence="2 3" key="2">
    <citation type="journal article" date="2011" name="PLoS Biol.">
        <title>Modernizing reference genome assemblies.</title>
        <authorList>
            <person name="Church D.M."/>
            <person name="Schneider V.A."/>
            <person name="Graves T."/>
            <person name="Auger K."/>
            <person name="Cunningham F."/>
            <person name="Bouk N."/>
            <person name="Chen H.C."/>
            <person name="Agarwala R."/>
            <person name="McLaren W.M."/>
            <person name="Ritchie G.R."/>
            <person name="Albracht D."/>
            <person name="Kremitzki M."/>
            <person name="Rock S."/>
            <person name="Kotkiewicz H."/>
            <person name="Kremitzki C."/>
            <person name="Wollam A."/>
            <person name="Trani L."/>
            <person name="Fulton L."/>
            <person name="Fulton R."/>
            <person name="Matthews L."/>
            <person name="Whitehead S."/>
            <person name="Chow W."/>
            <person name="Torrance J."/>
            <person name="Dunn M."/>
            <person name="Harden G."/>
            <person name="Threadgold G."/>
            <person name="Wood J."/>
            <person name="Collins J."/>
            <person name="Heath P."/>
            <person name="Griffiths G."/>
            <person name="Pelan S."/>
            <person name="Grafham D."/>
            <person name="Eichler E.E."/>
            <person name="Weinstock G."/>
            <person name="Mardis E.R."/>
            <person name="Wilson R.K."/>
            <person name="Howe K."/>
            <person name="Flicek P."/>
            <person name="Hubbard T."/>
        </authorList>
    </citation>
    <scope>NUCLEOTIDE SEQUENCE [LARGE SCALE GENOMIC DNA]</scope>
    <source>
        <strain evidence="2 3">C57BL/6J</strain>
    </source>
</reference>
<gene>
    <name evidence="2" type="primary">Asnsd1</name>
</gene>
<proteinExistence type="predicted"/>